<name>A0A2P5T155_9GAMM</name>
<evidence type="ECO:0000256" key="2">
    <source>
        <dbReference type="HAMAP-Rule" id="MF_00634"/>
    </source>
</evidence>
<dbReference type="AlphaFoldDB" id="A0A2P5T155"/>
<geneLocation type="plasmid" evidence="3">
    <name>pSOE4</name>
</geneLocation>
<dbReference type="InterPro" id="IPR036591">
    <property type="entry name" value="YggU-like_sf"/>
</dbReference>
<sequence>MTYLWYENQSLIMKLYINSNSKKNKIAGIYQDNIKINIIATPIKKRANKCLIKFLSEIFKVSKNNIILEKGEFYKYKQIRINQPKTIPLDIKNLIL</sequence>
<dbReference type="SUPFAM" id="SSF69786">
    <property type="entry name" value="YggU-like"/>
    <property type="match status" value="1"/>
</dbReference>
<dbReference type="Pfam" id="PF02594">
    <property type="entry name" value="DUF167"/>
    <property type="match status" value="1"/>
</dbReference>
<dbReference type="EMBL" id="PDKR01000012">
    <property type="protein sequence ID" value="PPI88315.1"/>
    <property type="molecule type" value="Genomic_DNA"/>
</dbReference>
<dbReference type="RefSeq" id="WP_136132118.1">
    <property type="nucleotide sequence ID" value="NZ_CM009560.1"/>
</dbReference>
<dbReference type="OrthoDB" id="9800587at2"/>
<proteinExistence type="inferred from homology"/>
<accession>A0A2P5T155</accession>
<comment type="caution">
    <text evidence="3">The sequence shown here is derived from an EMBL/GenBank/DDBJ whole genome shotgun (WGS) entry which is preliminary data.</text>
</comment>
<reference evidence="3" key="1">
    <citation type="journal article" date="2018" name="Genome Biol. Evol.">
        <title>Cladogenesis and Genomic Streamlining in Extracellular Endosymbionts of Tropical Stink Bugs.</title>
        <authorList>
            <person name="Otero-Bravo A."/>
            <person name="Goffredi S."/>
            <person name="Sabree Z.L."/>
        </authorList>
    </citation>
    <scope>NUCLEOTIDE SEQUENCE [LARGE SCALE GENOMIC DNA]</scope>
    <source>
        <strain evidence="3">SoEO</strain>
        <plasmid evidence="3">pSOE4</plasmid>
    </source>
</reference>
<dbReference type="Proteomes" id="UP000295937">
    <property type="component" value="Plasmid pSOE4"/>
</dbReference>
<comment type="similarity">
    <text evidence="1 2">Belongs to the UPF0235 family.</text>
</comment>
<dbReference type="Gene3D" id="3.30.1200.10">
    <property type="entry name" value="YggU-like"/>
    <property type="match status" value="1"/>
</dbReference>
<dbReference type="SMART" id="SM01152">
    <property type="entry name" value="DUF167"/>
    <property type="match status" value="1"/>
</dbReference>
<dbReference type="GO" id="GO:0005737">
    <property type="term" value="C:cytoplasm"/>
    <property type="evidence" value="ECO:0007669"/>
    <property type="project" value="TreeGrafter"/>
</dbReference>
<protein>
    <recommendedName>
        <fullName evidence="2">UPF0235 protein CRV09_03595</fullName>
    </recommendedName>
</protein>
<dbReference type="NCBIfam" id="TIGR00251">
    <property type="entry name" value="DUF167 family protein"/>
    <property type="match status" value="1"/>
</dbReference>
<dbReference type="PANTHER" id="PTHR13420">
    <property type="entry name" value="UPF0235 PROTEIN C15ORF40"/>
    <property type="match status" value="1"/>
</dbReference>
<gene>
    <name evidence="3" type="ORF">CRV09_03595</name>
</gene>
<dbReference type="InterPro" id="IPR003746">
    <property type="entry name" value="DUF167"/>
</dbReference>
<evidence type="ECO:0000313" key="3">
    <source>
        <dbReference type="EMBL" id="PPI88315.1"/>
    </source>
</evidence>
<dbReference type="HAMAP" id="MF_00634">
    <property type="entry name" value="UPF0235"/>
    <property type="match status" value="1"/>
</dbReference>
<dbReference type="PANTHER" id="PTHR13420:SF7">
    <property type="entry name" value="UPF0235 PROTEIN C15ORF40"/>
    <property type="match status" value="1"/>
</dbReference>
<keyword evidence="3" id="KW-0614">Plasmid</keyword>
<evidence type="ECO:0000256" key="1">
    <source>
        <dbReference type="ARBA" id="ARBA00010364"/>
    </source>
</evidence>
<organism evidence="3">
    <name type="scientific">Candidatus Pantoea edessiphila</name>
    <dbReference type="NCBI Taxonomy" id="2044610"/>
    <lineage>
        <taxon>Bacteria</taxon>
        <taxon>Pseudomonadati</taxon>
        <taxon>Pseudomonadota</taxon>
        <taxon>Gammaproteobacteria</taxon>
        <taxon>Enterobacterales</taxon>
        <taxon>Erwiniaceae</taxon>
        <taxon>Pantoea</taxon>
    </lineage>
</organism>